<evidence type="ECO:0000313" key="2">
    <source>
        <dbReference type="EMBL" id="KAJ8994168.1"/>
    </source>
</evidence>
<dbReference type="EMBL" id="JAJGCB010000003">
    <property type="protein sequence ID" value="KAJ8994168.1"/>
    <property type="molecule type" value="Genomic_DNA"/>
</dbReference>
<dbReference type="PANTHER" id="PTHR35394">
    <property type="entry name" value="DUF3176 DOMAIN-CONTAINING PROTEIN"/>
    <property type="match status" value="1"/>
</dbReference>
<evidence type="ECO:0000313" key="3">
    <source>
        <dbReference type="Proteomes" id="UP001161757"/>
    </source>
</evidence>
<gene>
    <name evidence="2" type="ORF">HRR80_002663</name>
</gene>
<dbReference type="AlphaFoldDB" id="A0AAN6IXY7"/>
<accession>A0AAN6IXY7</accession>
<sequence>MSNTSDNFYQSIQPFIDGSSPSGVNYTTFKVSYNSIENANGPRFLGSTTNRKLRNPYDSLLTVNVTADYLQSVSYQDANTTFLTFLIMEADPNWANGSLAWEDSLVKATECGLSLCVNAYNSSAKNGSLMEEKVASWQDRQSDSWRLTGGHEGMLEEGWEERNPSFSVKYNFNRSDLQLTIPDSDLARDLSLNTTERFNITQGTIASIQSWIMTWGFGAAETGCGIGTPAVIVYPTNADNPHPLADVLQNSNDLKATFANLSSSITSYIRDSSGIRVSGDTYEYVIKFRVRWAFFAVPALHILGGITYVLAILWQTKKSGLPVWKNSLIPTLAYGLDTPAQDRLRSSHGHLDLASEAVRSKMMVTFDTREVRPRLRLFTPDDEK</sequence>
<dbReference type="Proteomes" id="UP001161757">
    <property type="component" value="Unassembled WGS sequence"/>
</dbReference>
<organism evidence="2 3">
    <name type="scientific">Exophiala dermatitidis</name>
    <name type="common">Black yeast-like fungus</name>
    <name type="synonym">Wangiella dermatitidis</name>
    <dbReference type="NCBI Taxonomy" id="5970"/>
    <lineage>
        <taxon>Eukaryota</taxon>
        <taxon>Fungi</taxon>
        <taxon>Dikarya</taxon>
        <taxon>Ascomycota</taxon>
        <taxon>Pezizomycotina</taxon>
        <taxon>Eurotiomycetes</taxon>
        <taxon>Chaetothyriomycetidae</taxon>
        <taxon>Chaetothyriales</taxon>
        <taxon>Herpotrichiellaceae</taxon>
        <taxon>Exophiala</taxon>
    </lineage>
</organism>
<keyword evidence="1" id="KW-0812">Transmembrane</keyword>
<keyword evidence="1" id="KW-0472">Membrane</keyword>
<evidence type="ECO:0000256" key="1">
    <source>
        <dbReference type="SAM" id="Phobius"/>
    </source>
</evidence>
<reference evidence="2" key="1">
    <citation type="submission" date="2023-01" db="EMBL/GenBank/DDBJ databases">
        <title>Exophiala dermititidis isolated from Cystic Fibrosis Patient.</title>
        <authorList>
            <person name="Kurbessoian T."/>
            <person name="Crocker A."/>
            <person name="Murante D."/>
            <person name="Hogan D.A."/>
            <person name="Stajich J.E."/>
        </authorList>
    </citation>
    <scope>NUCLEOTIDE SEQUENCE</scope>
    <source>
        <strain evidence="2">Ex8</strain>
    </source>
</reference>
<feature type="transmembrane region" description="Helical" evidence="1">
    <location>
        <begin position="292"/>
        <end position="314"/>
    </location>
</feature>
<protein>
    <submittedName>
        <fullName evidence="2">Uncharacterized protein</fullName>
    </submittedName>
</protein>
<keyword evidence="1" id="KW-1133">Transmembrane helix</keyword>
<comment type="caution">
    <text evidence="2">The sequence shown here is derived from an EMBL/GenBank/DDBJ whole genome shotgun (WGS) entry which is preliminary data.</text>
</comment>
<name>A0AAN6IXY7_EXODE</name>
<dbReference type="PANTHER" id="PTHR35394:SF5">
    <property type="entry name" value="DUF3176 DOMAIN-CONTAINING PROTEIN"/>
    <property type="match status" value="1"/>
</dbReference>
<proteinExistence type="predicted"/>